<dbReference type="FunCoup" id="H1XUA9">
    <property type="interactions" value="341"/>
</dbReference>
<dbReference type="EMBL" id="CM001402">
    <property type="protein sequence ID" value="EHO41599.1"/>
    <property type="molecule type" value="Genomic_DNA"/>
</dbReference>
<reference evidence="3 4" key="1">
    <citation type="submission" date="2011-09" db="EMBL/GenBank/DDBJ databases">
        <title>The permanent draft genome of Caldithrix abyssi DSM 13497.</title>
        <authorList>
            <consortium name="US DOE Joint Genome Institute (JGI-PGF)"/>
            <person name="Lucas S."/>
            <person name="Han J."/>
            <person name="Lapidus A."/>
            <person name="Bruce D."/>
            <person name="Goodwin L."/>
            <person name="Pitluck S."/>
            <person name="Peters L."/>
            <person name="Kyrpides N."/>
            <person name="Mavromatis K."/>
            <person name="Ivanova N."/>
            <person name="Mikhailova N."/>
            <person name="Chertkov O."/>
            <person name="Detter J.C."/>
            <person name="Tapia R."/>
            <person name="Han C."/>
            <person name="Land M."/>
            <person name="Hauser L."/>
            <person name="Markowitz V."/>
            <person name="Cheng J.-F."/>
            <person name="Hugenholtz P."/>
            <person name="Woyke T."/>
            <person name="Wu D."/>
            <person name="Spring S."/>
            <person name="Brambilla E."/>
            <person name="Klenk H.-P."/>
            <person name="Eisen J.A."/>
        </authorList>
    </citation>
    <scope>NUCLEOTIDE SEQUENCE [LARGE SCALE GENOMIC DNA]</scope>
    <source>
        <strain evidence="3 4">DSM 13497</strain>
    </source>
</reference>
<accession>H1XUA9</accession>
<organism evidence="3 4">
    <name type="scientific">Caldithrix abyssi DSM 13497</name>
    <dbReference type="NCBI Taxonomy" id="880073"/>
    <lineage>
        <taxon>Bacteria</taxon>
        <taxon>Pseudomonadati</taxon>
        <taxon>Calditrichota</taxon>
        <taxon>Calditrichia</taxon>
        <taxon>Calditrichales</taxon>
        <taxon>Calditrichaceae</taxon>
        <taxon>Caldithrix</taxon>
    </lineage>
</organism>
<sequence>MTIYHWLLGQPYQDNALFVKIDEGQSIYRLLFDCGENTISNLPQTEIMRIDHLFFSHFHLDHVADLDRFIRLNYNRPEKPVHIWGPPGTLEKIFNRLNSFTWNLLSDAGARWFIHEAGEGSLKHFLLLARDQFKKAYLQKKEPVADAILSLPAFKVFAATLDHKIPVLGFKVTETPRKKINVAQLEQLRLPPGPWIKTLKDDAVADEKELKINGRRYNVGFLRKELLTILRGNSLCYLTDFIFPQNDGGRLIQWIKNCDVLYCESQYLAEDLPLAEKNFHLTVQQAARLANQANVGKLFIFHFSQRYKDLPPLTFLKQAQMTFRRSFLPGPWEKI</sequence>
<dbReference type="InterPro" id="IPR001279">
    <property type="entry name" value="Metallo-B-lactamas"/>
</dbReference>
<dbReference type="EMBL" id="CP018099">
    <property type="protein sequence ID" value="APF17501.1"/>
    <property type="molecule type" value="Genomic_DNA"/>
</dbReference>
<evidence type="ECO:0000313" key="2">
    <source>
        <dbReference type="EMBL" id="APF17501.1"/>
    </source>
</evidence>
<dbReference type="PANTHER" id="PTHR46018">
    <property type="entry name" value="ZINC PHOSPHODIESTERASE ELAC PROTEIN 1"/>
    <property type="match status" value="1"/>
</dbReference>
<dbReference type="Proteomes" id="UP000004671">
    <property type="component" value="Chromosome"/>
</dbReference>
<proteinExistence type="predicted"/>
<evidence type="ECO:0000313" key="5">
    <source>
        <dbReference type="Proteomes" id="UP000183868"/>
    </source>
</evidence>
<dbReference type="KEGG" id="caby:Cabys_750"/>
<dbReference type="GO" id="GO:0042781">
    <property type="term" value="F:3'-tRNA processing endoribonuclease activity"/>
    <property type="evidence" value="ECO:0007669"/>
    <property type="project" value="TreeGrafter"/>
</dbReference>
<dbReference type="InParanoid" id="H1XUA9"/>
<feature type="domain" description="Metallo-beta-lactamase" evidence="1">
    <location>
        <begin position="29"/>
        <end position="98"/>
    </location>
</feature>
<protein>
    <submittedName>
        <fullName evidence="3">Ribonuclease Z</fullName>
    </submittedName>
</protein>
<dbReference type="PANTHER" id="PTHR46018:SF2">
    <property type="entry name" value="ZINC PHOSPHODIESTERASE ELAC PROTEIN 1"/>
    <property type="match status" value="1"/>
</dbReference>
<dbReference type="Gene3D" id="3.60.15.10">
    <property type="entry name" value="Ribonuclease Z/Hydroxyacylglutathione hydrolase-like"/>
    <property type="match status" value="1"/>
</dbReference>
<dbReference type="Proteomes" id="UP000183868">
    <property type="component" value="Chromosome"/>
</dbReference>
<dbReference type="InterPro" id="IPR036866">
    <property type="entry name" value="RibonucZ/Hydroxyglut_hydro"/>
</dbReference>
<keyword evidence="4" id="KW-1185">Reference proteome</keyword>
<reference evidence="2 5" key="2">
    <citation type="submission" date="2016-11" db="EMBL/GenBank/DDBJ databases">
        <title>Genomic analysis of Caldithrix abyssi and proposal of a novel bacterial phylum Caldithrichaeota.</title>
        <authorList>
            <person name="Kublanov I."/>
            <person name="Sigalova O."/>
            <person name="Gavrilov S."/>
            <person name="Lebedinsky A."/>
            <person name="Ivanova N."/>
            <person name="Daum C."/>
            <person name="Reddy T."/>
            <person name="Klenk H.P."/>
            <person name="Goker M."/>
            <person name="Reva O."/>
            <person name="Miroshnichenko M."/>
            <person name="Kyprides N."/>
            <person name="Woyke T."/>
            <person name="Gelfand M."/>
        </authorList>
    </citation>
    <scope>NUCLEOTIDE SEQUENCE [LARGE SCALE GENOMIC DNA]</scope>
    <source>
        <strain evidence="2 5">LF13</strain>
    </source>
</reference>
<evidence type="ECO:0000313" key="3">
    <source>
        <dbReference type="EMBL" id="EHO41599.1"/>
    </source>
</evidence>
<dbReference type="OrthoDB" id="9800940at2"/>
<name>H1XUA9_CALAY</name>
<dbReference type="STRING" id="880073.Cabys_750"/>
<dbReference type="PaxDb" id="880073-Calab_1985"/>
<dbReference type="AlphaFoldDB" id="H1XUA9"/>
<evidence type="ECO:0000259" key="1">
    <source>
        <dbReference type="Pfam" id="PF12706"/>
    </source>
</evidence>
<evidence type="ECO:0000313" key="4">
    <source>
        <dbReference type="Proteomes" id="UP000004671"/>
    </source>
</evidence>
<dbReference type="HOGENOM" id="CLU_823444_0_0_0"/>
<dbReference type="eggNOG" id="COG1234">
    <property type="taxonomic scope" value="Bacteria"/>
</dbReference>
<gene>
    <name evidence="2" type="ORF">Cabys_750</name>
    <name evidence="3" type="ORF">Calab_1985</name>
</gene>
<dbReference type="SUPFAM" id="SSF56281">
    <property type="entry name" value="Metallo-hydrolase/oxidoreductase"/>
    <property type="match status" value="1"/>
</dbReference>
<dbReference type="Pfam" id="PF12706">
    <property type="entry name" value="Lactamase_B_2"/>
    <property type="match status" value="1"/>
</dbReference>
<dbReference type="RefSeq" id="WP_006928764.1">
    <property type="nucleotide sequence ID" value="NZ_CM001402.1"/>
</dbReference>